<protein>
    <submittedName>
        <fullName evidence="8">Sulfatase</fullName>
    </submittedName>
</protein>
<comment type="similarity">
    <text evidence="1">Belongs to the sulfatase family.</text>
</comment>
<evidence type="ECO:0000313" key="8">
    <source>
        <dbReference type="EMBL" id="EDM25414.1"/>
    </source>
</evidence>
<dbReference type="PROSITE" id="PS00149">
    <property type="entry name" value="SULFATASE_2"/>
    <property type="match status" value="1"/>
</dbReference>
<dbReference type="AlphaFoldDB" id="A6DSG9"/>
<keyword evidence="3" id="KW-0378">Hydrolase</keyword>
<reference evidence="8 9" key="1">
    <citation type="journal article" date="2010" name="J. Bacteriol.">
        <title>Genome sequence of Lentisphaera araneosa HTCC2155T, the type species of the order Lentisphaerales in the phylum Lentisphaerae.</title>
        <authorList>
            <person name="Thrash J.C."/>
            <person name="Cho J.C."/>
            <person name="Vergin K.L."/>
            <person name="Morris R.M."/>
            <person name="Giovannoni S.J."/>
        </authorList>
    </citation>
    <scope>NUCLEOTIDE SEQUENCE [LARGE SCALE GENOMIC DNA]</scope>
    <source>
        <strain evidence="8 9">HTCC2155</strain>
    </source>
</reference>
<keyword evidence="2" id="KW-0479">Metal-binding</keyword>
<dbReference type="eggNOG" id="COG3119">
    <property type="taxonomic scope" value="Bacteria"/>
</dbReference>
<dbReference type="PANTHER" id="PTHR42693:SF53">
    <property type="entry name" value="ENDO-4-O-SULFATASE"/>
    <property type="match status" value="1"/>
</dbReference>
<evidence type="ECO:0000256" key="6">
    <source>
        <dbReference type="SAM" id="Phobius"/>
    </source>
</evidence>
<dbReference type="InterPro" id="IPR017850">
    <property type="entry name" value="Alkaline_phosphatase_core_sf"/>
</dbReference>
<keyword evidence="6" id="KW-0812">Transmembrane</keyword>
<evidence type="ECO:0000256" key="5">
    <source>
        <dbReference type="SAM" id="MobiDB-lite"/>
    </source>
</evidence>
<dbReference type="PANTHER" id="PTHR42693">
    <property type="entry name" value="ARYLSULFATASE FAMILY MEMBER"/>
    <property type="match status" value="1"/>
</dbReference>
<dbReference type="Gene3D" id="3.40.720.10">
    <property type="entry name" value="Alkaline Phosphatase, subunit A"/>
    <property type="match status" value="1"/>
</dbReference>
<sequence>MDQKVSLLSFKFKKYQLNQETILHKILLLALFFPLAIFAKSERPNIIFFIVDDYDKLDCSLYTGPKGLTPSMERLAKNGITFDRMHMTSTVCTPSRYTCMTGRYPGNSYSPQYLEDCPKGTQGLPAFNLGLENDNMNVAQVLSDNGYVTGLVGKYHVGSTHGLGPEKNTPYSDKVNEQKYKAEKHGRELIKKRGFDWAKNVYMGNLKSPFNTHNPEWTTAAALEFVTENKNKPFFLYYGTTLSHGTPKGWDKSLDEPLITGEGRIKKPIGNMNRDTVRSRVAAIGLDPAEKGGILWMDDSLGALLDRLEELGIADNTLICFVADHGSKGKASLHGIGTEVPCIISWPAAMKKNVRCGELVQSTDFVATWFDIAGAKLPEKYLLDGISFKSLFQNPTQKHRDYVYCENGPARAIKTKDWNYVALRYTKEHLEAMESSKNYAKRLLGLSGGIGRSFMKPEALEYDQLYNLSSDSDEMKNLALNPEYAPKVKEMQVVLTKKLKTFPERPYGEFIPGPNTLGKGDFDIILDSLKNLRPSDGSKPTKKKKGKKKDKENKDDNKKKDKKKKNK</sequence>
<dbReference type="InterPro" id="IPR000917">
    <property type="entry name" value="Sulfatase_N"/>
</dbReference>
<dbReference type="EMBL" id="ABCK01000030">
    <property type="protein sequence ID" value="EDM25414.1"/>
    <property type="molecule type" value="Genomic_DNA"/>
</dbReference>
<dbReference type="InterPro" id="IPR024607">
    <property type="entry name" value="Sulfatase_CS"/>
</dbReference>
<keyword evidence="9" id="KW-1185">Reference proteome</keyword>
<comment type="caution">
    <text evidence="8">The sequence shown here is derived from an EMBL/GenBank/DDBJ whole genome shotgun (WGS) entry which is preliminary data.</text>
</comment>
<gene>
    <name evidence="8" type="ORF">LNTAR_09781</name>
</gene>
<organism evidence="8 9">
    <name type="scientific">Lentisphaera araneosa HTCC2155</name>
    <dbReference type="NCBI Taxonomy" id="313628"/>
    <lineage>
        <taxon>Bacteria</taxon>
        <taxon>Pseudomonadati</taxon>
        <taxon>Lentisphaerota</taxon>
        <taxon>Lentisphaeria</taxon>
        <taxon>Lentisphaerales</taxon>
        <taxon>Lentisphaeraceae</taxon>
        <taxon>Lentisphaera</taxon>
    </lineage>
</organism>
<feature type="region of interest" description="Disordered" evidence="5">
    <location>
        <begin position="529"/>
        <end position="567"/>
    </location>
</feature>
<keyword evidence="4" id="KW-0106">Calcium</keyword>
<feature type="compositionally biased region" description="Basic and acidic residues" evidence="5">
    <location>
        <begin position="549"/>
        <end position="559"/>
    </location>
</feature>
<dbReference type="SUPFAM" id="SSF53649">
    <property type="entry name" value="Alkaline phosphatase-like"/>
    <property type="match status" value="1"/>
</dbReference>
<keyword evidence="6" id="KW-1133">Transmembrane helix</keyword>
<dbReference type="GO" id="GO:0046872">
    <property type="term" value="F:metal ion binding"/>
    <property type="evidence" value="ECO:0007669"/>
    <property type="project" value="UniProtKB-KW"/>
</dbReference>
<feature type="transmembrane region" description="Helical" evidence="6">
    <location>
        <begin position="21"/>
        <end position="39"/>
    </location>
</feature>
<dbReference type="Pfam" id="PF00884">
    <property type="entry name" value="Sulfatase"/>
    <property type="match status" value="1"/>
</dbReference>
<evidence type="ECO:0000256" key="2">
    <source>
        <dbReference type="ARBA" id="ARBA00022723"/>
    </source>
</evidence>
<evidence type="ECO:0000259" key="7">
    <source>
        <dbReference type="Pfam" id="PF00884"/>
    </source>
</evidence>
<dbReference type="InterPro" id="IPR050738">
    <property type="entry name" value="Sulfatase"/>
</dbReference>
<evidence type="ECO:0000256" key="3">
    <source>
        <dbReference type="ARBA" id="ARBA00022801"/>
    </source>
</evidence>
<evidence type="ECO:0000313" key="9">
    <source>
        <dbReference type="Proteomes" id="UP000004947"/>
    </source>
</evidence>
<feature type="domain" description="Sulfatase N-terminal" evidence="7">
    <location>
        <begin position="44"/>
        <end position="375"/>
    </location>
</feature>
<accession>A6DSG9</accession>
<evidence type="ECO:0000256" key="1">
    <source>
        <dbReference type="ARBA" id="ARBA00008779"/>
    </source>
</evidence>
<evidence type="ECO:0000256" key="4">
    <source>
        <dbReference type="ARBA" id="ARBA00022837"/>
    </source>
</evidence>
<keyword evidence="6" id="KW-0472">Membrane</keyword>
<name>A6DSG9_9BACT</name>
<dbReference type="GO" id="GO:0004065">
    <property type="term" value="F:arylsulfatase activity"/>
    <property type="evidence" value="ECO:0007669"/>
    <property type="project" value="TreeGrafter"/>
</dbReference>
<dbReference type="Proteomes" id="UP000004947">
    <property type="component" value="Unassembled WGS sequence"/>
</dbReference>
<dbReference type="STRING" id="313628.LNTAR_09781"/>
<proteinExistence type="inferred from homology"/>